<comment type="caution">
    <text evidence="4">The sequence shown here is derived from an EMBL/GenBank/DDBJ whole genome shotgun (WGS) entry which is preliminary data.</text>
</comment>
<proteinExistence type="predicted"/>
<dbReference type="EMBL" id="BPFZ01000004">
    <property type="protein sequence ID" value="GIU66716.1"/>
    <property type="molecule type" value="Genomic_DNA"/>
</dbReference>
<keyword evidence="1" id="KW-1133">Transmembrane helix</keyword>
<dbReference type="InterPro" id="IPR037097">
    <property type="entry name" value="Photo_RC_H_N_sf"/>
</dbReference>
<dbReference type="NCBIfam" id="TIGR01150">
    <property type="entry name" value="puhA"/>
    <property type="match status" value="1"/>
</dbReference>
<organism evidence="4 5">
    <name type="scientific">Candidatus Phycosocius spiralis</name>
    <dbReference type="NCBI Taxonomy" id="2815099"/>
    <lineage>
        <taxon>Bacteria</taxon>
        <taxon>Pseudomonadati</taxon>
        <taxon>Pseudomonadota</taxon>
        <taxon>Alphaproteobacteria</taxon>
        <taxon>Caulobacterales</taxon>
        <taxon>Caulobacterales incertae sedis</taxon>
        <taxon>Candidatus Phycosocius</taxon>
    </lineage>
</organism>
<protein>
    <submittedName>
        <fullName evidence="4">Photosynthetic reaction center subunit H</fullName>
    </submittedName>
</protein>
<dbReference type="SUPFAM" id="SSF81490">
    <property type="entry name" value="Photosystem II reaction centre subunit H, transmembrane region"/>
    <property type="match status" value="1"/>
</dbReference>
<accession>A0ABQ4PUM2</accession>
<dbReference type="Gene3D" id="3.90.50.10">
    <property type="entry name" value="Photosynthetic Reaction Center, subunit H, domain 2"/>
    <property type="match status" value="1"/>
</dbReference>
<name>A0ABQ4PUM2_9PROT</name>
<dbReference type="Gene3D" id="4.10.540.10">
    <property type="entry name" value="Photosynthetic reaction centre, H subunit, N-terminal domain"/>
    <property type="match status" value="1"/>
</dbReference>
<reference evidence="4" key="1">
    <citation type="submission" date="2021-05" db="EMBL/GenBank/DDBJ databases">
        <authorList>
            <person name="Tanabe Y."/>
        </authorList>
    </citation>
    <scope>NUCLEOTIDE SEQUENCE</scope>
    <source>
        <strain evidence="4">BOTRYCO-1</strain>
    </source>
</reference>
<gene>
    <name evidence="4" type="ORF">PsB1_0870</name>
</gene>
<feature type="domain" description="Photosynthetic reaction centre H subunit N-terminal" evidence="2">
    <location>
        <begin position="6"/>
        <end position="136"/>
    </location>
</feature>
<keyword evidence="5" id="KW-1185">Reference proteome</keyword>
<dbReference type="InterPro" id="IPR015810">
    <property type="entry name" value="Photo_RC_H_N"/>
</dbReference>
<keyword evidence="1" id="KW-0812">Transmembrane</keyword>
<dbReference type="Proteomes" id="UP001161064">
    <property type="component" value="Unassembled WGS sequence"/>
</dbReference>
<evidence type="ECO:0000259" key="3">
    <source>
        <dbReference type="Pfam" id="PF05239"/>
    </source>
</evidence>
<dbReference type="SUPFAM" id="SSF50346">
    <property type="entry name" value="PRC-barrel domain"/>
    <property type="match status" value="1"/>
</dbReference>
<dbReference type="InterPro" id="IPR005652">
    <property type="entry name" value="Photo_RC_H"/>
</dbReference>
<dbReference type="Pfam" id="PF03967">
    <property type="entry name" value="PRCH"/>
    <property type="match status" value="1"/>
</dbReference>
<dbReference type="InterPro" id="IPR011033">
    <property type="entry name" value="PRC_barrel-like_sf"/>
</dbReference>
<evidence type="ECO:0000313" key="5">
    <source>
        <dbReference type="Proteomes" id="UP001161064"/>
    </source>
</evidence>
<keyword evidence="1" id="KW-0472">Membrane</keyword>
<feature type="domain" description="PRC-barrel" evidence="3">
    <location>
        <begin position="146"/>
        <end position="212"/>
    </location>
</feature>
<sequence length="260" mass="28648">MYNQYFAGTVDITEIVLYVFFGLFVALILYLLREGRREGFPLEHDVTGELEPTPGIFFRALPKSYHLSDGTKLTKPDFVRDSHVKSYKRTAPWSGSPLAPVGDPLKAGVGPGSYAIRADKPDMTFHGTPRLAPLRIATDYSIDKKDPDLRGFSLVGLDGVSAGVISDIWVDRSEYLVRYLEVEIASRARTAKHVLVPMTMCVVQKNLNRVRLDAVLGSQVAGAPTLANPDQITLLEEEKIVGYFGAGYLYATPARSEPAL</sequence>
<dbReference type="InterPro" id="IPR014747">
    <property type="entry name" value="Bac_photo_RC_H_C"/>
</dbReference>
<dbReference type="RefSeq" id="WP_284359345.1">
    <property type="nucleotide sequence ID" value="NZ_BPFZ01000004.1"/>
</dbReference>
<reference evidence="4" key="2">
    <citation type="journal article" date="2023" name="ISME Commun">
        <title>Characterization of a bloom-associated alphaproteobacterial lineage, 'Candidatus Phycosocius': insights into freshwater algal-bacterial interactions.</title>
        <authorList>
            <person name="Tanabe Y."/>
            <person name="Yamaguchi H."/>
            <person name="Yoshida M."/>
            <person name="Kai A."/>
            <person name="Okazaki Y."/>
        </authorList>
    </citation>
    <scope>NUCLEOTIDE SEQUENCE</scope>
    <source>
        <strain evidence="4">BOTRYCO-1</strain>
    </source>
</reference>
<evidence type="ECO:0000313" key="4">
    <source>
        <dbReference type="EMBL" id="GIU66716.1"/>
    </source>
</evidence>
<feature type="transmembrane region" description="Helical" evidence="1">
    <location>
        <begin position="15"/>
        <end position="32"/>
    </location>
</feature>
<evidence type="ECO:0000256" key="1">
    <source>
        <dbReference type="SAM" id="Phobius"/>
    </source>
</evidence>
<evidence type="ECO:0000259" key="2">
    <source>
        <dbReference type="Pfam" id="PF03967"/>
    </source>
</evidence>
<dbReference type="Pfam" id="PF05239">
    <property type="entry name" value="PRC"/>
    <property type="match status" value="1"/>
</dbReference>
<dbReference type="InterPro" id="IPR027275">
    <property type="entry name" value="PRC-brl_dom"/>
</dbReference>